<feature type="region of interest" description="Disordered" evidence="6">
    <location>
        <begin position="17"/>
        <end position="267"/>
    </location>
</feature>
<dbReference type="Gene3D" id="2.130.10.10">
    <property type="entry name" value="YVTN repeat-like/Quinoprotein amine dehydrogenase"/>
    <property type="match status" value="1"/>
</dbReference>
<feature type="domain" description="CDC20/Fizzy WD40" evidence="7">
    <location>
        <begin position="332"/>
        <end position="636"/>
    </location>
</feature>
<reference evidence="8" key="1">
    <citation type="submission" date="2021-01" db="EMBL/GenBank/DDBJ databases">
        <authorList>
            <person name="Corre E."/>
            <person name="Pelletier E."/>
            <person name="Niang G."/>
            <person name="Scheremetjew M."/>
            <person name="Finn R."/>
            <person name="Kale V."/>
            <person name="Holt S."/>
            <person name="Cochrane G."/>
            <person name="Meng A."/>
            <person name="Brown T."/>
            <person name="Cohen L."/>
        </authorList>
    </citation>
    <scope>NUCLEOTIDE SEQUENCE</scope>
    <source>
        <strain evidence="8">WS</strain>
    </source>
</reference>
<dbReference type="PANTHER" id="PTHR19918:SF1">
    <property type="entry name" value="FIZZY-RELATED PROTEIN HOMOLOG"/>
    <property type="match status" value="1"/>
</dbReference>
<feature type="compositionally biased region" description="Polar residues" evidence="6">
    <location>
        <begin position="95"/>
        <end position="122"/>
    </location>
</feature>
<name>A0A7S1KTC2_9EUKA</name>
<evidence type="ECO:0000256" key="1">
    <source>
        <dbReference type="ARBA" id="ARBA00006445"/>
    </source>
</evidence>
<evidence type="ECO:0000256" key="5">
    <source>
        <dbReference type="PROSITE-ProRule" id="PRU00221"/>
    </source>
</evidence>
<dbReference type="SUPFAM" id="SSF50978">
    <property type="entry name" value="WD40 repeat-like"/>
    <property type="match status" value="1"/>
</dbReference>
<dbReference type="PROSITE" id="PS50294">
    <property type="entry name" value="WD_REPEATS_REGION"/>
    <property type="match status" value="2"/>
</dbReference>
<dbReference type="GO" id="GO:0010997">
    <property type="term" value="F:anaphase-promoting complex binding"/>
    <property type="evidence" value="ECO:0007669"/>
    <property type="project" value="InterPro"/>
</dbReference>
<feature type="compositionally biased region" description="Polar residues" evidence="6">
    <location>
        <begin position="42"/>
        <end position="54"/>
    </location>
</feature>
<keyword evidence="2 5" id="KW-0853">WD repeat</keyword>
<dbReference type="SMART" id="SM00320">
    <property type="entry name" value="WD40"/>
    <property type="match status" value="7"/>
</dbReference>
<dbReference type="InterPro" id="IPR019775">
    <property type="entry name" value="WD40_repeat_CS"/>
</dbReference>
<comment type="similarity">
    <text evidence="1">Belongs to the WD repeat CDC20/Fizzy family.</text>
</comment>
<keyword evidence="4" id="KW-0131">Cell cycle</keyword>
<dbReference type="AlphaFoldDB" id="A0A7S1KTC2"/>
<feature type="compositionally biased region" description="Basic and acidic residues" evidence="6">
    <location>
        <begin position="229"/>
        <end position="240"/>
    </location>
</feature>
<feature type="repeat" description="WD" evidence="5">
    <location>
        <begin position="605"/>
        <end position="638"/>
    </location>
</feature>
<evidence type="ECO:0000256" key="6">
    <source>
        <dbReference type="SAM" id="MobiDB-lite"/>
    </source>
</evidence>
<dbReference type="InterPro" id="IPR056150">
    <property type="entry name" value="WD40_CDC20-Fz"/>
</dbReference>
<organism evidence="8">
    <name type="scientific">Percolomonas cosmopolitus</name>
    <dbReference type="NCBI Taxonomy" id="63605"/>
    <lineage>
        <taxon>Eukaryota</taxon>
        <taxon>Discoba</taxon>
        <taxon>Heterolobosea</taxon>
        <taxon>Tetramitia</taxon>
        <taxon>Eutetramitia</taxon>
        <taxon>Percolomonadidae</taxon>
        <taxon>Percolomonas</taxon>
    </lineage>
</organism>
<accession>A0A7S1KTC2</accession>
<proteinExistence type="inferred from homology"/>
<dbReference type="InterPro" id="IPR033010">
    <property type="entry name" value="Cdc20/Fizzy"/>
</dbReference>
<evidence type="ECO:0000313" key="8">
    <source>
        <dbReference type="EMBL" id="CAD9085220.1"/>
    </source>
</evidence>
<evidence type="ECO:0000256" key="2">
    <source>
        <dbReference type="ARBA" id="ARBA00022574"/>
    </source>
</evidence>
<feature type="repeat" description="WD" evidence="5">
    <location>
        <begin position="474"/>
        <end position="505"/>
    </location>
</feature>
<feature type="compositionally biased region" description="Low complexity" evidence="6">
    <location>
        <begin position="17"/>
        <end position="36"/>
    </location>
</feature>
<dbReference type="InterPro" id="IPR015943">
    <property type="entry name" value="WD40/YVTN_repeat-like_dom_sf"/>
</dbReference>
<dbReference type="PROSITE" id="PS00678">
    <property type="entry name" value="WD_REPEATS_1"/>
    <property type="match status" value="1"/>
</dbReference>
<dbReference type="GO" id="GO:1905786">
    <property type="term" value="P:positive regulation of anaphase-promoting complex-dependent catabolic process"/>
    <property type="evidence" value="ECO:0007669"/>
    <property type="project" value="TreeGrafter"/>
</dbReference>
<feature type="compositionally biased region" description="Basic residues" evidence="6">
    <location>
        <begin position="211"/>
        <end position="220"/>
    </location>
</feature>
<gene>
    <name evidence="8" type="ORF">PCOS0759_LOCUS8474</name>
</gene>
<dbReference type="PROSITE" id="PS50082">
    <property type="entry name" value="WD_REPEATS_2"/>
    <property type="match status" value="2"/>
</dbReference>
<dbReference type="GO" id="GO:1990757">
    <property type="term" value="F:ubiquitin ligase activator activity"/>
    <property type="evidence" value="ECO:0007669"/>
    <property type="project" value="TreeGrafter"/>
</dbReference>
<evidence type="ECO:0000256" key="3">
    <source>
        <dbReference type="ARBA" id="ARBA00022737"/>
    </source>
</evidence>
<feature type="compositionally biased region" description="Low complexity" evidence="6">
    <location>
        <begin position="123"/>
        <end position="182"/>
    </location>
</feature>
<keyword evidence="3" id="KW-0677">Repeat</keyword>
<dbReference type="Pfam" id="PF24807">
    <property type="entry name" value="WD40_CDC20-Fz"/>
    <property type="match status" value="1"/>
</dbReference>
<dbReference type="CDD" id="cd00200">
    <property type="entry name" value="WD40"/>
    <property type="match status" value="1"/>
</dbReference>
<dbReference type="GO" id="GO:0031145">
    <property type="term" value="P:anaphase-promoting complex-dependent catabolic process"/>
    <property type="evidence" value="ECO:0007669"/>
    <property type="project" value="TreeGrafter"/>
</dbReference>
<dbReference type="InterPro" id="IPR001680">
    <property type="entry name" value="WD40_rpt"/>
</dbReference>
<feature type="compositionally biased region" description="Polar residues" evidence="6">
    <location>
        <begin position="63"/>
        <end position="77"/>
    </location>
</feature>
<dbReference type="PANTHER" id="PTHR19918">
    <property type="entry name" value="CELL DIVISION CYCLE 20 CDC20 FIZZY -RELATED"/>
    <property type="match status" value="1"/>
</dbReference>
<protein>
    <recommendedName>
        <fullName evidence="7">CDC20/Fizzy WD40 domain-containing protein</fullName>
    </recommendedName>
</protein>
<dbReference type="InterPro" id="IPR036322">
    <property type="entry name" value="WD40_repeat_dom_sf"/>
</dbReference>
<evidence type="ECO:0000259" key="7">
    <source>
        <dbReference type="Pfam" id="PF24807"/>
    </source>
</evidence>
<dbReference type="EMBL" id="HBGD01010320">
    <property type="protein sequence ID" value="CAD9085220.1"/>
    <property type="molecule type" value="Transcribed_RNA"/>
</dbReference>
<sequence>MSSNNILNQNNINIISSQQNSAHSSPFSLSTSSPFLNRIPVQPQSPHRSKQSSGGMEIARFSANHQQRSPCFGSSQHRSPRISKPLFFDAGNDSPIGNQQNQQPVGASSISGNVASLNAPQFSSPSSNSIGGSVNSSGANSVASPGNSAVSPPNASSSPRRQSMSSQSPSSSSRSPSALLSTPPSPSAFCSRFIPSRKHSPFQVPNSPQSPHHRRKTKRKLQFESVSDTMRRRPNLRDDNNLESSNSLIGDTADASGDPDQSTSRDAYDDMLRREFWPDQRVLRYETKRPMTSRILESPQKMLRERLAIHNGEENRASISKRKISTAPIKILDAPVLQDDFYLNLVDWGKSNILAVGLSDSVYLWNATTCKVLKLCTLPNNLITSVSWMQNGSSVAVGSAEGSVMLYDVGKLKHTKTLTGHTARVGCLAWNGNVIASGSRDRTILTRDIRVAQNMDPGILESAHSSGGPGTIKLSAHKQEVCGLKWSPDGKELASGGNDNKLFVWHPTQKRVPILKFSEHKAAVKGIAWSPHQHGLLASGGGTADRCIRFWNTSSGTALNHIDTGSQVCNIAWSENVNELVSTHGYSQNQIVVWKYPSMTSLATLTGHTFRVLYLSMSPDGTTLVSGAGDETLRLWNIFPPAKTSTTSSASGYNITCVR</sequence>
<evidence type="ECO:0000256" key="4">
    <source>
        <dbReference type="ARBA" id="ARBA00023306"/>
    </source>
</evidence>
<dbReference type="GO" id="GO:0005680">
    <property type="term" value="C:anaphase-promoting complex"/>
    <property type="evidence" value="ECO:0007669"/>
    <property type="project" value="TreeGrafter"/>
</dbReference>